<organism evidence="10 11">
    <name type="scientific">Gaiella occulta</name>
    <dbReference type="NCBI Taxonomy" id="1002870"/>
    <lineage>
        <taxon>Bacteria</taxon>
        <taxon>Bacillati</taxon>
        <taxon>Actinomycetota</taxon>
        <taxon>Thermoleophilia</taxon>
        <taxon>Gaiellales</taxon>
        <taxon>Gaiellaceae</taxon>
        <taxon>Gaiella</taxon>
    </lineage>
</organism>
<dbReference type="RefSeq" id="WP_114795477.1">
    <property type="nucleotide sequence ID" value="NZ_QQZY01000002.1"/>
</dbReference>
<reference evidence="10 11" key="1">
    <citation type="submission" date="2018-07" db="EMBL/GenBank/DDBJ databases">
        <title>High-quality-draft genome sequence of Gaiella occulta.</title>
        <authorList>
            <person name="Severino R."/>
            <person name="Froufe H.J.C."/>
            <person name="Rainey F.A."/>
            <person name="Barroso C."/>
            <person name="Albuquerque L."/>
            <person name="Lobo-Da-Cunha A."/>
            <person name="Da Costa M.S."/>
            <person name="Egas C."/>
        </authorList>
    </citation>
    <scope>NUCLEOTIDE SEQUENCE [LARGE SCALE GENOMIC DNA]</scope>
    <source>
        <strain evidence="10 11">F2-233</strain>
    </source>
</reference>
<feature type="chain" id="PRO_5029506164" evidence="8">
    <location>
        <begin position="24"/>
        <end position="801"/>
    </location>
</feature>
<dbReference type="PROSITE" id="PS00136">
    <property type="entry name" value="SUBTILASE_ASP"/>
    <property type="match status" value="1"/>
</dbReference>
<keyword evidence="3 6" id="KW-0378">Hydrolase</keyword>
<evidence type="ECO:0000256" key="1">
    <source>
        <dbReference type="ARBA" id="ARBA00011073"/>
    </source>
</evidence>
<proteinExistence type="inferred from homology"/>
<dbReference type="InterPro" id="IPR015500">
    <property type="entry name" value="Peptidase_S8_subtilisin-rel"/>
</dbReference>
<name>A0A7M2YYS6_9ACTN</name>
<dbReference type="PROSITE" id="PS00138">
    <property type="entry name" value="SUBTILASE_SER"/>
    <property type="match status" value="1"/>
</dbReference>
<dbReference type="OrthoDB" id="614750at2"/>
<dbReference type="InterPro" id="IPR050131">
    <property type="entry name" value="Peptidase_S8_subtilisin-like"/>
</dbReference>
<dbReference type="GO" id="GO:0004252">
    <property type="term" value="F:serine-type endopeptidase activity"/>
    <property type="evidence" value="ECO:0007669"/>
    <property type="project" value="UniProtKB-UniRule"/>
</dbReference>
<dbReference type="Gene3D" id="3.40.50.200">
    <property type="entry name" value="Peptidase S8/S53 domain"/>
    <property type="match status" value="1"/>
</dbReference>
<comment type="caution">
    <text evidence="10">The sequence shown here is derived from an EMBL/GenBank/DDBJ whole genome shotgun (WGS) entry which is preliminary data.</text>
</comment>
<evidence type="ECO:0000259" key="9">
    <source>
        <dbReference type="Pfam" id="PF00082"/>
    </source>
</evidence>
<comment type="similarity">
    <text evidence="1 6 7">Belongs to the peptidase S8 family.</text>
</comment>
<evidence type="ECO:0000256" key="3">
    <source>
        <dbReference type="ARBA" id="ARBA00022801"/>
    </source>
</evidence>
<dbReference type="PROSITE" id="PS51892">
    <property type="entry name" value="SUBTILASE"/>
    <property type="match status" value="1"/>
</dbReference>
<dbReference type="InterPro" id="IPR023827">
    <property type="entry name" value="Peptidase_S8_Asp-AS"/>
</dbReference>
<evidence type="ECO:0000313" key="10">
    <source>
        <dbReference type="EMBL" id="RDI75256.1"/>
    </source>
</evidence>
<gene>
    <name evidence="10" type="ORF">Gocc_1054</name>
</gene>
<dbReference type="Proteomes" id="UP000254134">
    <property type="component" value="Unassembled WGS sequence"/>
</dbReference>
<evidence type="ECO:0000256" key="2">
    <source>
        <dbReference type="ARBA" id="ARBA00022670"/>
    </source>
</evidence>
<keyword evidence="2 6" id="KW-0645">Protease</keyword>
<keyword evidence="8" id="KW-0732">Signal</keyword>
<evidence type="ECO:0000256" key="8">
    <source>
        <dbReference type="SAM" id="SignalP"/>
    </source>
</evidence>
<evidence type="ECO:0000256" key="5">
    <source>
        <dbReference type="PIRSR" id="PIRSR615500-1"/>
    </source>
</evidence>
<evidence type="ECO:0000256" key="6">
    <source>
        <dbReference type="PROSITE-ProRule" id="PRU01240"/>
    </source>
</evidence>
<dbReference type="PANTHER" id="PTHR43806:SF65">
    <property type="entry name" value="SERINE PROTEASE APRX"/>
    <property type="match status" value="1"/>
</dbReference>
<dbReference type="EMBL" id="QQZY01000002">
    <property type="protein sequence ID" value="RDI75256.1"/>
    <property type="molecule type" value="Genomic_DNA"/>
</dbReference>
<evidence type="ECO:0000256" key="4">
    <source>
        <dbReference type="ARBA" id="ARBA00022825"/>
    </source>
</evidence>
<dbReference type="InterPro" id="IPR000209">
    <property type="entry name" value="Peptidase_S8/S53_dom"/>
</dbReference>
<dbReference type="PRINTS" id="PR00723">
    <property type="entry name" value="SUBTILISIN"/>
</dbReference>
<dbReference type="AlphaFoldDB" id="A0A7M2YYS6"/>
<feature type="active site" description="Charge relay system" evidence="5 6">
    <location>
        <position position="208"/>
    </location>
</feature>
<dbReference type="PROSITE" id="PS00137">
    <property type="entry name" value="SUBTILASE_HIS"/>
    <property type="match status" value="1"/>
</dbReference>
<keyword evidence="4 6" id="KW-0720">Serine protease</keyword>
<dbReference type="Pfam" id="PF00082">
    <property type="entry name" value="Peptidase_S8"/>
    <property type="match status" value="1"/>
</dbReference>
<dbReference type="PANTHER" id="PTHR43806">
    <property type="entry name" value="PEPTIDASE S8"/>
    <property type="match status" value="1"/>
</dbReference>
<feature type="active site" description="Charge relay system" evidence="5 6">
    <location>
        <position position="390"/>
    </location>
</feature>
<accession>A0A7M2YYS6</accession>
<dbReference type="GO" id="GO:0006508">
    <property type="term" value="P:proteolysis"/>
    <property type="evidence" value="ECO:0007669"/>
    <property type="project" value="UniProtKB-KW"/>
</dbReference>
<feature type="domain" description="Peptidase S8/S53" evidence="9">
    <location>
        <begin position="139"/>
        <end position="423"/>
    </location>
</feature>
<feature type="active site" description="Charge relay system" evidence="5 6">
    <location>
        <position position="148"/>
    </location>
</feature>
<reference evidence="11" key="2">
    <citation type="journal article" date="2019" name="MicrobiologyOpen">
        <title>High-quality draft genome sequence of Gaiella occulta isolated from a 150 meter deep mineral water borehole and comparison with the genome sequences of other deep-branching lineages of the phylum Actinobacteria.</title>
        <authorList>
            <person name="Severino R."/>
            <person name="Froufe H.J.C."/>
            <person name="Barroso C."/>
            <person name="Albuquerque L."/>
            <person name="Lobo-da-Cunha A."/>
            <person name="da Costa M.S."/>
            <person name="Egas C."/>
        </authorList>
    </citation>
    <scope>NUCLEOTIDE SEQUENCE [LARGE SCALE GENOMIC DNA]</scope>
    <source>
        <strain evidence="11">F2-233</strain>
    </source>
</reference>
<dbReference type="InterPro" id="IPR036852">
    <property type="entry name" value="Peptidase_S8/S53_dom_sf"/>
</dbReference>
<dbReference type="CDD" id="cd07474">
    <property type="entry name" value="Peptidases_S8_subtilisin_Vpr-like"/>
    <property type="match status" value="1"/>
</dbReference>
<feature type="signal peptide" evidence="8">
    <location>
        <begin position="1"/>
        <end position="23"/>
    </location>
</feature>
<protein>
    <submittedName>
        <fullName evidence="10">Subtilase family</fullName>
    </submittedName>
</protein>
<sequence length="801" mass="81582">MKRGFPLISGIACVLALAAGAQARPTAAGPSAEVVVTFSSPPLSRAHAPRRVAADRIAREQARFERALGAALPSARVRWRYRIVLNGVAVVVPLRAVAGLRLLPGVRHVEAGATYGASRDTVAAGRAGLGWAPGLENQGAGMKIGIIDDGVDQRHPFFNPAGYAMPPGFPRGQRAYTTAKVIVARAFPPPGSAYANAGKPFDAGRSSHGTHVAGIAAGNAGTVATGGRRLSGVAPRAYIGNYKALTVPTDAGVGLDGNAAEIVAAIEAAVADGMDVINLSIGEPEVEPSRDLVALALDGAADAGVVPVVAAGNDFGEFGRGSLASPGSAAKAITVAAVTSGEPAGSNIVADFSSSGPTTLSLRLKPDVSAPGVGILSSVPGGWQSISGTSMASPHVAGAAALLRERHPDWSVAQLKAALISTGDTTLVAPGEAATPLRGGGGVIDLLRADRPLVLAAPASLSLGLVRSGTTTAAAAELEDAGGGPGEWAVAVEALATPAGTSLSVPATVAAPGRLELSATVAGDGAEGDATGFVELTRGSDVRRIPYWFRVTRPALQLATARRLETPGTYAGSTKGRAATVSTYRYPEVPAGAGVTATLAGPEQVFRLTLEAPVANFGVVITQRARGVRVEPRVVAAGDENRLTGYAALPLNLNPYLAQFGDPVPAAGAVRPLAGTYDVVFDSATRAGAGAFRFRFWIDDTTPPAARLERARVRRGTALRVRLADAGSGVDPSTLTARIDGARVEVPISGGVARIATASLAPGRHRLRLQVSDYQESRNTESVPPILPNTRVLTAAFVVLR</sequence>
<evidence type="ECO:0000313" key="11">
    <source>
        <dbReference type="Proteomes" id="UP000254134"/>
    </source>
</evidence>
<dbReference type="InterPro" id="IPR034213">
    <property type="entry name" value="S8_Vpr-like"/>
</dbReference>
<dbReference type="SUPFAM" id="SSF52743">
    <property type="entry name" value="Subtilisin-like"/>
    <property type="match status" value="1"/>
</dbReference>
<evidence type="ECO:0000256" key="7">
    <source>
        <dbReference type="RuleBase" id="RU003355"/>
    </source>
</evidence>
<dbReference type="InterPro" id="IPR023828">
    <property type="entry name" value="Peptidase_S8_Ser-AS"/>
</dbReference>
<keyword evidence="11" id="KW-1185">Reference proteome</keyword>
<dbReference type="InterPro" id="IPR022398">
    <property type="entry name" value="Peptidase_S8_His-AS"/>
</dbReference>